<name>A0ABZ0IP46_9BACT</name>
<gene>
    <name evidence="2" type="ORF">RT717_23105</name>
</gene>
<dbReference type="RefSeq" id="WP_317488709.1">
    <property type="nucleotide sequence ID" value="NZ_CP136051.1"/>
</dbReference>
<organism evidence="2 3">
    <name type="scientific">Imperialibacter roseus</name>
    <dbReference type="NCBI Taxonomy" id="1324217"/>
    <lineage>
        <taxon>Bacteria</taxon>
        <taxon>Pseudomonadati</taxon>
        <taxon>Bacteroidota</taxon>
        <taxon>Cytophagia</taxon>
        <taxon>Cytophagales</taxon>
        <taxon>Flammeovirgaceae</taxon>
        <taxon>Imperialibacter</taxon>
    </lineage>
</organism>
<evidence type="ECO:0000259" key="1">
    <source>
        <dbReference type="Pfam" id="PF21956"/>
    </source>
</evidence>
<accession>A0ABZ0IP46</accession>
<dbReference type="Proteomes" id="UP001302349">
    <property type="component" value="Chromosome"/>
</dbReference>
<evidence type="ECO:0000313" key="3">
    <source>
        <dbReference type="Proteomes" id="UP001302349"/>
    </source>
</evidence>
<protein>
    <recommendedName>
        <fullName evidence="1">DUF6922 domain-containing protein</fullName>
    </recommendedName>
</protein>
<evidence type="ECO:0000313" key="2">
    <source>
        <dbReference type="EMBL" id="WOK05969.1"/>
    </source>
</evidence>
<feature type="domain" description="DUF6922" evidence="1">
    <location>
        <begin position="8"/>
        <end position="58"/>
    </location>
</feature>
<dbReference type="EMBL" id="CP136051">
    <property type="protein sequence ID" value="WOK05969.1"/>
    <property type="molecule type" value="Genomic_DNA"/>
</dbReference>
<dbReference type="Pfam" id="PF21956">
    <property type="entry name" value="DUF6922"/>
    <property type="match status" value="1"/>
</dbReference>
<sequence>MNEKPNLPGHLLWEYDLETFNYENSYKIVIERVLERGNLEEWREIVRYYGESKILETIDWSAQLGTREKEWSKFFLKSDFLDVA</sequence>
<proteinExistence type="predicted"/>
<reference evidence="2 3" key="1">
    <citation type="journal article" date="2023" name="Microbiol. Resour. Announc.">
        <title>Complete Genome Sequence of Imperialibacter roseus strain P4T.</title>
        <authorList>
            <person name="Tizabi D.R."/>
            <person name="Bachvaroff T."/>
            <person name="Hill R.T."/>
        </authorList>
    </citation>
    <scope>NUCLEOTIDE SEQUENCE [LARGE SCALE GENOMIC DNA]</scope>
    <source>
        <strain evidence="2 3">P4T</strain>
    </source>
</reference>
<keyword evidence="3" id="KW-1185">Reference proteome</keyword>
<dbReference type="InterPro" id="IPR053830">
    <property type="entry name" value="DUF6922"/>
</dbReference>